<dbReference type="PANTHER" id="PTHR23410:SF12">
    <property type="entry name" value="LARGE RIBOSOMAL SUBUNIT PROTEIN UL18"/>
    <property type="match status" value="1"/>
</dbReference>
<dbReference type="GO" id="GO:0003735">
    <property type="term" value="F:structural constituent of ribosome"/>
    <property type="evidence" value="ECO:0007669"/>
    <property type="project" value="InterPro"/>
</dbReference>
<accession>A0A812Q7F2</accession>
<reference evidence="8" key="1">
    <citation type="submission" date="2021-02" db="EMBL/GenBank/DDBJ databases">
        <authorList>
            <person name="Dougan E. K."/>
            <person name="Rhodes N."/>
            <person name="Thang M."/>
            <person name="Chan C."/>
        </authorList>
    </citation>
    <scope>NUCLEOTIDE SEQUENCE</scope>
</reference>
<dbReference type="GO" id="GO:0000027">
    <property type="term" value="P:ribosomal large subunit assembly"/>
    <property type="evidence" value="ECO:0007669"/>
    <property type="project" value="TreeGrafter"/>
</dbReference>
<dbReference type="Pfam" id="PF14204">
    <property type="entry name" value="Ribosomal_L18_c"/>
    <property type="match status" value="1"/>
</dbReference>
<dbReference type="GO" id="GO:0022625">
    <property type="term" value="C:cytosolic large ribosomal subunit"/>
    <property type="evidence" value="ECO:0007669"/>
    <property type="project" value="TreeGrafter"/>
</dbReference>
<evidence type="ECO:0000256" key="3">
    <source>
        <dbReference type="ARBA" id="ARBA00022490"/>
    </source>
</evidence>
<dbReference type="Gene3D" id="3.30.420.100">
    <property type="match status" value="2"/>
</dbReference>
<keyword evidence="5" id="KW-0687">Ribonucleoprotein</keyword>
<dbReference type="SUPFAM" id="SSF53137">
    <property type="entry name" value="Translational machinery components"/>
    <property type="match status" value="1"/>
</dbReference>
<gene>
    <name evidence="8" type="primary">RPL5</name>
    <name evidence="8" type="ORF">SNAT2548_LOCUS20229</name>
</gene>
<comment type="subcellular location">
    <subcellularLocation>
        <location evidence="1">Cytoplasm</location>
    </subcellularLocation>
</comment>
<evidence type="ECO:0000256" key="5">
    <source>
        <dbReference type="ARBA" id="ARBA00023274"/>
    </source>
</evidence>
<protein>
    <submittedName>
        <fullName evidence="8">RPL5 protein</fullName>
    </submittedName>
</protein>
<dbReference type="InterPro" id="IPR025607">
    <property type="entry name" value="Ribosomal_uL18_C_euk"/>
</dbReference>
<dbReference type="EMBL" id="CAJNDS010002204">
    <property type="protein sequence ID" value="CAE7370750.1"/>
    <property type="molecule type" value="Genomic_DNA"/>
</dbReference>
<feature type="region of interest" description="Disordered" evidence="6">
    <location>
        <begin position="168"/>
        <end position="209"/>
    </location>
</feature>
<dbReference type="AlphaFoldDB" id="A0A812Q7F2"/>
<evidence type="ECO:0000256" key="1">
    <source>
        <dbReference type="ARBA" id="ARBA00004496"/>
    </source>
</evidence>
<evidence type="ECO:0000259" key="7">
    <source>
        <dbReference type="Pfam" id="PF14204"/>
    </source>
</evidence>
<dbReference type="Proteomes" id="UP000604046">
    <property type="component" value="Unassembled WGS sequence"/>
</dbReference>
<evidence type="ECO:0000256" key="6">
    <source>
        <dbReference type="SAM" id="MobiDB-lite"/>
    </source>
</evidence>
<dbReference type="GO" id="GO:0006412">
    <property type="term" value="P:translation"/>
    <property type="evidence" value="ECO:0007669"/>
    <property type="project" value="InterPro"/>
</dbReference>
<feature type="domain" description="Large ribosomal subunit protein uL18 C-terminal eukaryotes" evidence="7">
    <location>
        <begin position="159"/>
        <end position="225"/>
    </location>
</feature>
<evidence type="ECO:0000313" key="8">
    <source>
        <dbReference type="EMBL" id="CAE7370750.1"/>
    </source>
</evidence>
<comment type="caution">
    <text evidence="8">The sequence shown here is derived from an EMBL/GenBank/DDBJ whole genome shotgun (WGS) entry which is preliminary data.</text>
</comment>
<keyword evidence="3" id="KW-0963">Cytoplasm</keyword>
<dbReference type="PANTHER" id="PTHR23410">
    <property type="entry name" value="RIBOSOMAL PROTEIN L5-RELATED"/>
    <property type="match status" value="1"/>
</dbReference>
<proteinExistence type="inferred from homology"/>
<dbReference type="GO" id="GO:0008097">
    <property type="term" value="F:5S rRNA binding"/>
    <property type="evidence" value="ECO:0007669"/>
    <property type="project" value="InterPro"/>
</dbReference>
<name>A0A812Q7F2_9DINO</name>
<dbReference type="OrthoDB" id="1618453at2759"/>
<evidence type="ECO:0000256" key="2">
    <source>
        <dbReference type="ARBA" id="ARBA00007116"/>
    </source>
</evidence>
<evidence type="ECO:0000313" key="9">
    <source>
        <dbReference type="Proteomes" id="UP000604046"/>
    </source>
</evidence>
<dbReference type="InterPro" id="IPR005485">
    <property type="entry name" value="Rbsml_uL18_euk_arch"/>
</dbReference>
<organism evidence="8 9">
    <name type="scientific">Symbiodinium natans</name>
    <dbReference type="NCBI Taxonomy" id="878477"/>
    <lineage>
        <taxon>Eukaryota</taxon>
        <taxon>Sar</taxon>
        <taxon>Alveolata</taxon>
        <taxon>Dinophyceae</taxon>
        <taxon>Suessiales</taxon>
        <taxon>Symbiodiniaceae</taxon>
        <taxon>Symbiodinium</taxon>
    </lineage>
</organism>
<keyword evidence="9" id="KW-1185">Reference proteome</keyword>
<sequence length="230" mass="26737">MAFVKVLKNAAYFKRFQVARRRRREGKTDYHARRRMVRQDKNKLNNHKYRLGKEGLDGEDYHIEDEESDQRPSCAFWTLALKGAVDGGLHIPHSTKNFPGFKAADEKGGESEYDAEAHKEKIFGNHVKEYMEMLQEEDPTKYEAHFSKYIENGIDAEKMEDMYTEAHEKIREDPEGEKAEKKDITYEKDGDTMKASDGTEHARSRKITLEQRREKVAAKIAAAQAKMMEE</sequence>
<keyword evidence="4" id="KW-0689">Ribosomal protein</keyword>
<comment type="similarity">
    <text evidence="2">Belongs to the universal ribosomal protein uL18 family.</text>
</comment>
<evidence type="ECO:0000256" key="4">
    <source>
        <dbReference type="ARBA" id="ARBA00022980"/>
    </source>
</evidence>
<dbReference type="Pfam" id="PF17144">
    <property type="entry name" value="Ribosomal_L5e"/>
    <property type="match status" value="1"/>
</dbReference>